<dbReference type="EMBL" id="ANFO01000054">
    <property type="protein sequence ID" value="KGQ13180.1"/>
    <property type="molecule type" value="Genomic_DNA"/>
</dbReference>
<dbReference type="GO" id="GO:0003677">
    <property type="term" value="F:DNA binding"/>
    <property type="evidence" value="ECO:0007669"/>
    <property type="project" value="UniProtKB-KW"/>
</dbReference>
<dbReference type="PANTHER" id="PTHR47506:SF6">
    <property type="entry name" value="HTH-TYPE TRANSCRIPTIONAL REPRESSOR NEMR"/>
    <property type="match status" value="1"/>
</dbReference>
<dbReference type="InterPro" id="IPR011075">
    <property type="entry name" value="TetR_C"/>
</dbReference>
<dbReference type="Proteomes" id="UP000030106">
    <property type="component" value="Unassembled WGS sequence"/>
</dbReference>
<dbReference type="SUPFAM" id="SSF48498">
    <property type="entry name" value="Tetracyclin repressor-like, C-terminal domain"/>
    <property type="match status" value="1"/>
</dbReference>
<dbReference type="HOGENOM" id="CLU_069356_28_1_1"/>
<dbReference type="InterPro" id="IPR001647">
    <property type="entry name" value="HTH_TetR"/>
</dbReference>
<evidence type="ECO:0000256" key="1">
    <source>
        <dbReference type="ARBA" id="ARBA00023015"/>
    </source>
</evidence>
<name>A0A0A2W449_BEABA</name>
<dbReference type="InterPro" id="IPR036271">
    <property type="entry name" value="Tet_transcr_reg_TetR-rel_C_sf"/>
</dbReference>
<evidence type="ECO:0000256" key="2">
    <source>
        <dbReference type="ARBA" id="ARBA00023125"/>
    </source>
</evidence>
<dbReference type="AlphaFoldDB" id="A0A0A2W449"/>
<evidence type="ECO:0000313" key="6">
    <source>
        <dbReference type="Proteomes" id="UP000030106"/>
    </source>
</evidence>
<gene>
    <name evidence="5" type="ORF">BBAD15_g1104</name>
</gene>
<dbReference type="SUPFAM" id="SSF46689">
    <property type="entry name" value="Homeodomain-like"/>
    <property type="match status" value="1"/>
</dbReference>
<keyword evidence="1" id="KW-0805">Transcription regulation</keyword>
<dbReference type="Pfam" id="PF16925">
    <property type="entry name" value="TetR_C_13"/>
    <property type="match status" value="1"/>
</dbReference>
<proteinExistence type="predicted"/>
<dbReference type="PROSITE" id="PS50977">
    <property type="entry name" value="HTH_TETR_2"/>
    <property type="match status" value="1"/>
</dbReference>
<dbReference type="Pfam" id="PF00440">
    <property type="entry name" value="TetR_N"/>
    <property type="match status" value="1"/>
</dbReference>
<organism evidence="5 6">
    <name type="scientific">Beauveria bassiana D1-5</name>
    <dbReference type="NCBI Taxonomy" id="1245745"/>
    <lineage>
        <taxon>Eukaryota</taxon>
        <taxon>Fungi</taxon>
        <taxon>Dikarya</taxon>
        <taxon>Ascomycota</taxon>
        <taxon>Pezizomycotina</taxon>
        <taxon>Sordariomycetes</taxon>
        <taxon>Hypocreomycetidae</taxon>
        <taxon>Hypocreales</taxon>
        <taxon>Cordycipitaceae</taxon>
        <taxon>Beauveria</taxon>
    </lineage>
</organism>
<dbReference type="InterPro" id="IPR009057">
    <property type="entry name" value="Homeodomain-like_sf"/>
</dbReference>
<dbReference type="Gene3D" id="1.10.357.10">
    <property type="entry name" value="Tetracycline Repressor, domain 2"/>
    <property type="match status" value="1"/>
</dbReference>
<evidence type="ECO:0000256" key="3">
    <source>
        <dbReference type="ARBA" id="ARBA00023163"/>
    </source>
</evidence>
<keyword evidence="2" id="KW-0238">DNA-binding</keyword>
<evidence type="ECO:0000313" key="5">
    <source>
        <dbReference type="EMBL" id="KGQ13180.1"/>
    </source>
</evidence>
<feature type="domain" description="HTH tetR-type" evidence="4">
    <location>
        <begin position="1"/>
        <end position="39"/>
    </location>
</feature>
<dbReference type="PANTHER" id="PTHR47506">
    <property type="entry name" value="TRANSCRIPTIONAL REGULATORY PROTEIN"/>
    <property type="match status" value="1"/>
</dbReference>
<keyword evidence="3" id="KW-0804">Transcription</keyword>
<reference evidence="5 6" key="1">
    <citation type="submission" date="2012-10" db="EMBL/GenBank/DDBJ databases">
        <title>Genome sequencing and analysis of entomopathogenic fungi Beauveria bassiana D1-5.</title>
        <authorList>
            <person name="Li Q."/>
            <person name="Wang L."/>
            <person name="Zhang Z."/>
            <person name="Wang Q."/>
            <person name="Ren J."/>
            <person name="Wang M."/>
            <person name="Xu W."/>
            <person name="Wang J."/>
            <person name="Lu Y."/>
            <person name="Du Q."/>
            <person name="Sun Z."/>
        </authorList>
    </citation>
    <scope>NUCLEOTIDE SEQUENCE [LARGE SCALE GENOMIC DNA]</scope>
    <source>
        <strain evidence="5 6">D1-5</strain>
    </source>
</reference>
<accession>A0A0A2W449</accession>
<evidence type="ECO:0000259" key="4">
    <source>
        <dbReference type="PROSITE" id="PS50977"/>
    </source>
</evidence>
<sequence>MGLSELLRTAEVPKGSFYHYFRSKEAFGVAMLERYYQASNLRVAEQFSHGEGNYRQRLLKWYQDMLSYFCQSGNLSNCLIVKLSAEVCDLSEDMRGALNNGGSQLISRLADALERGRSEKSLSFEGDPLEQAMVLYSLWLGASLQAKISRSAQPLESALAHVRTLLAEPVA</sequence>
<comment type="caution">
    <text evidence="5">The sequence shown here is derived from an EMBL/GenBank/DDBJ whole genome shotgun (WGS) entry which is preliminary data.</text>
</comment>
<protein>
    <submittedName>
        <fullName evidence="5">HTH-type transcriptional repressor nemR</fullName>
    </submittedName>
</protein>